<reference evidence="12" key="1">
    <citation type="submission" date="2012-12" db="EMBL/GenBank/DDBJ databases">
        <authorList>
            <person name="Hellsten U."/>
            <person name="Grimwood J."/>
            <person name="Chapman J.A."/>
            <person name="Shapiro H."/>
            <person name="Aerts A."/>
            <person name="Otillar R.P."/>
            <person name="Terry A.Y."/>
            <person name="Boore J.L."/>
            <person name="Simakov O."/>
            <person name="Marletaz F."/>
            <person name="Cho S.-J."/>
            <person name="Edsinger-Gonzales E."/>
            <person name="Havlak P."/>
            <person name="Kuo D.-H."/>
            <person name="Larsson T."/>
            <person name="Lv J."/>
            <person name="Arendt D."/>
            <person name="Savage R."/>
            <person name="Osoegawa K."/>
            <person name="de Jong P."/>
            <person name="Lindberg D.R."/>
            <person name="Seaver E.C."/>
            <person name="Weisblat D.A."/>
            <person name="Putnam N.H."/>
            <person name="Grigoriev I.V."/>
            <person name="Rokhsar D.S."/>
        </authorList>
    </citation>
    <scope>NUCLEOTIDE SEQUENCE</scope>
    <source>
        <strain evidence="12">I ESC-2004</strain>
    </source>
</reference>
<keyword evidence="3" id="KW-0813">Transport</keyword>
<evidence type="ECO:0000256" key="6">
    <source>
        <dbReference type="ARBA" id="ARBA00023065"/>
    </source>
</evidence>
<evidence type="ECO:0000256" key="9">
    <source>
        <dbReference type="ARBA" id="ARBA00023237"/>
    </source>
</evidence>
<dbReference type="OrthoDB" id="8359133at2759"/>
<evidence type="ECO:0000256" key="5">
    <source>
        <dbReference type="ARBA" id="ARBA00022692"/>
    </source>
</evidence>
<evidence type="ECO:0000256" key="1">
    <source>
        <dbReference type="ARBA" id="ARBA00004571"/>
    </source>
</evidence>
<reference evidence="10 12" key="2">
    <citation type="journal article" date="2013" name="Nature">
        <title>Insights into bilaterian evolution from three spiralian genomes.</title>
        <authorList>
            <person name="Simakov O."/>
            <person name="Marletaz F."/>
            <person name="Cho S.J."/>
            <person name="Edsinger-Gonzales E."/>
            <person name="Havlak P."/>
            <person name="Hellsten U."/>
            <person name="Kuo D.H."/>
            <person name="Larsson T."/>
            <person name="Lv J."/>
            <person name="Arendt D."/>
            <person name="Savage R."/>
            <person name="Osoegawa K."/>
            <person name="de Jong P."/>
            <person name="Grimwood J."/>
            <person name="Chapman J.A."/>
            <person name="Shapiro H."/>
            <person name="Aerts A."/>
            <person name="Otillar R.P."/>
            <person name="Terry A.Y."/>
            <person name="Boore J.L."/>
            <person name="Grigoriev I.V."/>
            <person name="Lindberg D.R."/>
            <person name="Seaver E.C."/>
            <person name="Weisblat D.A."/>
            <person name="Putnam N.H."/>
            <person name="Rokhsar D.S."/>
        </authorList>
    </citation>
    <scope>NUCLEOTIDE SEQUENCE</scope>
    <source>
        <strain evidence="10 12">I ESC-2004</strain>
    </source>
</reference>
<dbReference type="Gene3D" id="2.40.170.10">
    <property type="entry name" value="Porin, LamB type"/>
    <property type="match status" value="1"/>
</dbReference>
<keyword evidence="5" id="KW-0812">Transmembrane</keyword>
<keyword evidence="12" id="KW-1185">Reference proteome</keyword>
<evidence type="ECO:0000256" key="2">
    <source>
        <dbReference type="ARBA" id="ARBA00007055"/>
    </source>
</evidence>
<dbReference type="GO" id="GO:0015288">
    <property type="term" value="F:porin activity"/>
    <property type="evidence" value="ECO:0007669"/>
    <property type="project" value="UniProtKB-KW"/>
</dbReference>
<sequence>AMAIASASTCAMAVTGDDIDFTAYARSGIGSTDKGGQQLCFKAAGAPSKYRLGNECETYAEMKFGANLFDQDGVQFYLDTNIAYKVAQQDDYETTEPAVREMNLKAKGVFGDALPGSTLWVGKRLYNRHDVHMIDYYYWNVSGPGVGIEN</sequence>
<evidence type="ECO:0008006" key="13">
    <source>
        <dbReference type="Google" id="ProtNLM"/>
    </source>
</evidence>
<dbReference type="GO" id="GO:0015144">
    <property type="term" value="F:carbohydrate transmembrane transporter activity"/>
    <property type="evidence" value="ECO:0007669"/>
    <property type="project" value="TreeGrafter"/>
</dbReference>
<keyword evidence="9" id="KW-0998">Cell outer membrane</keyword>
<protein>
    <recommendedName>
        <fullName evidence="13">Maltoporin</fullName>
    </recommendedName>
</protein>
<keyword evidence="4" id="KW-1134">Transmembrane beta strand</keyword>
<dbReference type="STRING" id="283909.R7TRF2"/>
<dbReference type="GO" id="GO:0006811">
    <property type="term" value="P:monoatomic ion transport"/>
    <property type="evidence" value="ECO:0007669"/>
    <property type="project" value="UniProtKB-KW"/>
</dbReference>
<reference evidence="11" key="3">
    <citation type="submission" date="2015-06" db="UniProtKB">
        <authorList>
            <consortium name="EnsemblMetazoa"/>
        </authorList>
    </citation>
    <scope>IDENTIFICATION</scope>
</reference>
<dbReference type="Pfam" id="PF02264">
    <property type="entry name" value="LamB"/>
    <property type="match status" value="1"/>
</dbReference>
<dbReference type="SUPFAM" id="SSF56935">
    <property type="entry name" value="Porins"/>
    <property type="match status" value="1"/>
</dbReference>
<evidence type="ECO:0000313" key="10">
    <source>
        <dbReference type="EMBL" id="ELT96157.1"/>
    </source>
</evidence>
<dbReference type="EnsemblMetazoa" id="CapteT59200">
    <property type="protein sequence ID" value="CapteP59200"/>
    <property type="gene ID" value="CapteG59200"/>
</dbReference>
<feature type="non-terminal residue" evidence="10">
    <location>
        <position position="150"/>
    </location>
</feature>
<keyword evidence="8" id="KW-0472">Membrane</keyword>
<evidence type="ECO:0000256" key="7">
    <source>
        <dbReference type="ARBA" id="ARBA00023114"/>
    </source>
</evidence>
<dbReference type="GO" id="GO:0015774">
    <property type="term" value="P:polysaccharide transport"/>
    <property type="evidence" value="ECO:0007669"/>
    <property type="project" value="TreeGrafter"/>
</dbReference>
<dbReference type="OMA" id="KPWTGSW"/>
<feature type="non-terminal residue" evidence="10">
    <location>
        <position position="1"/>
    </location>
</feature>
<dbReference type="AlphaFoldDB" id="R7TRF2"/>
<gene>
    <name evidence="10" type="ORF">CAPTEDRAFT_59200</name>
</gene>
<dbReference type="GO" id="GO:0046930">
    <property type="term" value="C:pore complex"/>
    <property type="evidence" value="ECO:0007669"/>
    <property type="project" value="UniProtKB-KW"/>
</dbReference>
<organism evidence="10">
    <name type="scientific">Capitella teleta</name>
    <name type="common">Polychaete worm</name>
    <dbReference type="NCBI Taxonomy" id="283909"/>
    <lineage>
        <taxon>Eukaryota</taxon>
        <taxon>Metazoa</taxon>
        <taxon>Spiralia</taxon>
        <taxon>Lophotrochozoa</taxon>
        <taxon>Annelida</taxon>
        <taxon>Polychaeta</taxon>
        <taxon>Sedentaria</taxon>
        <taxon>Scolecida</taxon>
        <taxon>Capitellidae</taxon>
        <taxon>Capitella</taxon>
    </lineage>
</organism>
<dbReference type="InterPro" id="IPR050286">
    <property type="entry name" value="G_neg_Bact_CarbUptk_Porin"/>
</dbReference>
<dbReference type="Proteomes" id="UP000014760">
    <property type="component" value="Unassembled WGS sequence"/>
</dbReference>
<evidence type="ECO:0000313" key="11">
    <source>
        <dbReference type="EnsemblMetazoa" id="CapteP59200"/>
    </source>
</evidence>
<dbReference type="InterPro" id="IPR036998">
    <property type="entry name" value="Porin_LamB_sf"/>
</dbReference>
<dbReference type="HOGENOM" id="CLU_135088_0_0_1"/>
<comment type="subcellular location">
    <subcellularLocation>
        <location evidence="1">Cell outer membrane</location>
        <topology evidence="1">Multi-pass membrane protein</topology>
    </subcellularLocation>
</comment>
<dbReference type="PANTHER" id="PTHR38762:SF1">
    <property type="entry name" value="CRYPTIC OUTER MEMBRANE PORIN BGLH-RELATED"/>
    <property type="match status" value="1"/>
</dbReference>
<dbReference type="EMBL" id="KB308896">
    <property type="protein sequence ID" value="ELT96157.1"/>
    <property type="molecule type" value="Genomic_DNA"/>
</dbReference>
<dbReference type="PANTHER" id="PTHR38762">
    <property type="entry name" value="CRYPTIC OUTER MEMBRANE PORIN BGLH-RELATED"/>
    <property type="match status" value="1"/>
</dbReference>
<comment type="similarity">
    <text evidence="2">Belongs to the porin LamB (TC 1.B.3) family.</text>
</comment>
<keyword evidence="7" id="KW-0626">Porin</keyword>
<dbReference type="EMBL" id="AMQN01028194">
    <property type="status" value="NOT_ANNOTATED_CDS"/>
    <property type="molecule type" value="Genomic_DNA"/>
</dbReference>
<keyword evidence="6" id="KW-0406">Ion transport</keyword>
<evidence type="ECO:0000256" key="3">
    <source>
        <dbReference type="ARBA" id="ARBA00022448"/>
    </source>
</evidence>
<dbReference type="InterPro" id="IPR003192">
    <property type="entry name" value="Porin_LamB"/>
</dbReference>
<proteinExistence type="inferred from homology"/>
<name>R7TRF2_CAPTE</name>
<evidence type="ECO:0000256" key="8">
    <source>
        <dbReference type="ARBA" id="ARBA00023136"/>
    </source>
</evidence>
<accession>R7TRF2</accession>
<evidence type="ECO:0000313" key="12">
    <source>
        <dbReference type="Proteomes" id="UP000014760"/>
    </source>
</evidence>
<evidence type="ECO:0000256" key="4">
    <source>
        <dbReference type="ARBA" id="ARBA00022452"/>
    </source>
</evidence>